<keyword evidence="2" id="KW-1185">Reference proteome</keyword>
<dbReference type="Pfam" id="PF00805">
    <property type="entry name" value="Pentapeptide"/>
    <property type="match status" value="1"/>
</dbReference>
<evidence type="ECO:0000313" key="2">
    <source>
        <dbReference type="Proteomes" id="UP000294506"/>
    </source>
</evidence>
<name>A0A4R7G4L6_9MICC</name>
<dbReference type="Proteomes" id="UP000294506">
    <property type="component" value="Unassembled WGS sequence"/>
</dbReference>
<dbReference type="AlphaFoldDB" id="A0A4R7G4L6"/>
<dbReference type="PANTHER" id="PTHR14136:SF17">
    <property type="entry name" value="BTB_POZ DOMAIN-CONTAINING PROTEIN KCTD9"/>
    <property type="match status" value="1"/>
</dbReference>
<dbReference type="InterPro" id="IPR051082">
    <property type="entry name" value="Pentapeptide-BTB/POZ_domain"/>
</dbReference>
<reference evidence="1 2" key="1">
    <citation type="submission" date="2019-03" db="EMBL/GenBank/DDBJ databases">
        <title>Genomic Encyclopedia of Type Strains, Phase III (KMG-III): the genomes of soil and plant-associated and newly described type strains.</title>
        <authorList>
            <person name="Whitman W."/>
        </authorList>
    </citation>
    <scope>NUCLEOTIDE SEQUENCE [LARGE SCALE GENOMIC DNA]</scope>
    <source>
        <strain evidence="1 2">DSM 27373</strain>
    </source>
</reference>
<evidence type="ECO:0000313" key="1">
    <source>
        <dbReference type="EMBL" id="TDS86355.1"/>
    </source>
</evidence>
<protein>
    <submittedName>
        <fullName evidence="1">Uncharacterized protein YjbI with pentapeptide repeats</fullName>
    </submittedName>
</protein>
<organism evidence="1 2">
    <name type="scientific">Nesterenkonia aurantiaca</name>
    <dbReference type="NCBI Taxonomy" id="1436010"/>
    <lineage>
        <taxon>Bacteria</taxon>
        <taxon>Bacillati</taxon>
        <taxon>Actinomycetota</taxon>
        <taxon>Actinomycetes</taxon>
        <taxon>Micrococcales</taxon>
        <taxon>Micrococcaceae</taxon>
        <taxon>Nesterenkonia</taxon>
    </lineage>
</organism>
<comment type="caution">
    <text evidence="1">The sequence shown here is derived from an EMBL/GenBank/DDBJ whole genome shotgun (WGS) entry which is preliminary data.</text>
</comment>
<accession>A0A4R7G4L6</accession>
<dbReference type="Pfam" id="PF13599">
    <property type="entry name" value="Pentapeptide_4"/>
    <property type="match status" value="1"/>
</dbReference>
<proteinExistence type="predicted"/>
<gene>
    <name evidence="1" type="ORF">EV640_10343</name>
</gene>
<dbReference type="EMBL" id="SOAN01000003">
    <property type="protein sequence ID" value="TDS86355.1"/>
    <property type="molecule type" value="Genomic_DNA"/>
</dbReference>
<dbReference type="PANTHER" id="PTHR14136">
    <property type="entry name" value="BTB_POZ DOMAIN-CONTAINING PROTEIN KCTD9"/>
    <property type="match status" value="1"/>
</dbReference>
<sequence>MRPIQGPKLRSFRGGDLEAGSVEALERTGQADRIRLEDADLSGMDLSGGRLTECLLRSVALADTDFSAASVLESSWERVNAPHLKAPRSTWRDVSVEGSRFGVAELYDAGISGLVLRGCKLDLVNLRNAVLADVLFEHCTIAELDISGARATRVKFSDCTVGTLEVRDARLKDVDLRGAALSRIVGLAGLKGAVISEEQLVELAPSLADHLGLVVSDAPR</sequence>
<dbReference type="InterPro" id="IPR001646">
    <property type="entry name" value="5peptide_repeat"/>
</dbReference>
<dbReference type="Gene3D" id="2.160.20.80">
    <property type="entry name" value="E3 ubiquitin-protein ligase SopA"/>
    <property type="match status" value="1"/>
</dbReference>
<dbReference type="SUPFAM" id="SSF141571">
    <property type="entry name" value="Pentapeptide repeat-like"/>
    <property type="match status" value="1"/>
</dbReference>